<feature type="non-terminal residue" evidence="1">
    <location>
        <position position="161"/>
    </location>
</feature>
<organism evidence="1 2">
    <name type="scientific">Drosophila guanche</name>
    <name type="common">Fruit fly</name>
    <dbReference type="NCBI Taxonomy" id="7266"/>
    <lineage>
        <taxon>Eukaryota</taxon>
        <taxon>Metazoa</taxon>
        <taxon>Ecdysozoa</taxon>
        <taxon>Arthropoda</taxon>
        <taxon>Hexapoda</taxon>
        <taxon>Insecta</taxon>
        <taxon>Pterygota</taxon>
        <taxon>Neoptera</taxon>
        <taxon>Endopterygota</taxon>
        <taxon>Diptera</taxon>
        <taxon>Brachycera</taxon>
        <taxon>Muscomorpha</taxon>
        <taxon>Ephydroidea</taxon>
        <taxon>Drosophilidae</taxon>
        <taxon>Drosophila</taxon>
        <taxon>Sophophora</taxon>
    </lineage>
</organism>
<dbReference type="EMBL" id="OUUW01003432">
    <property type="protein sequence ID" value="SPP90223.1"/>
    <property type="molecule type" value="Genomic_DNA"/>
</dbReference>
<dbReference type="OrthoDB" id="6381815at2759"/>
<sequence>MDLSLFLVEHGHGALRNDLGGAERLPVGYSRQKRLYLKAPPQAVAQFDAPELNVSVTSSMQVVNSQTEETTYEHKQVEILGIMTPLSQVEGVMPSASFGDTINEDEELSLHEDQLQSNVLQLNVNGHRLELDPSVLFTIAEQPDSCIELTVDETGASSVRA</sequence>
<dbReference type="Proteomes" id="UP000268350">
    <property type="component" value="Unassembled WGS sequence"/>
</dbReference>
<proteinExistence type="predicted"/>
<gene>
    <name evidence="1" type="ORF">DGUA_6G021339</name>
</gene>
<evidence type="ECO:0000313" key="2">
    <source>
        <dbReference type="Proteomes" id="UP000268350"/>
    </source>
</evidence>
<dbReference type="AlphaFoldDB" id="A0A3B0KA35"/>
<name>A0A3B0KA35_DROGU</name>
<keyword evidence="2" id="KW-1185">Reference proteome</keyword>
<reference evidence="2" key="1">
    <citation type="submission" date="2018-01" db="EMBL/GenBank/DDBJ databases">
        <authorList>
            <person name="Alioto T."/>
            <person name="Alioto T."/>
        </authorList>
    </citation>
    <scope>NUCLEOTIDE SEQUENCE [LARGE SCALE GENOMIC DNA]</scope>
</reference>
<evidence type="ECO:0000313" key="1">
    <source>
        <dbReference type="EMBL" id="SPP90223.1"/>
    </source>
</evidence>
<dbReference type="STRING" id="7266.A0A3B0KA35"/>
<accession>A0A3B0KA35</accession>
<protein>
    <submittedName>
        <fullName evidence="1">Uncharacterized protein</fullName>
    </submittedName>
</protein>